<evidence type="ECO:0000256" key="4">
    <source>
        <dbReference type="ARBA" id="ARBA00022692"/>
    </source>
</evidence>
<feature type="transmembrane region" description="Helical" evidence="7">
    <location>
        <begin position="191"/>
        <end position="216"/>
    </location>
</feature>
<evidence type="ECO:0000256" key="3">
    <source>
        <dbReference type="ARBA" id="ARBA00022475"/>
    </source>
</evidence>
<evidence type="ECO:0000259" key="8">
    <source>
        <dbReference type="PROSITE" id="PS50928"/>
    </source>
</evidence>
<dbReference type="InterPro" id="IPR051393">
    <property type="entry name" value="ABC_transporter_permease"/>
</dbReference>
<dbReference type="RefSeq" id="WP_205517572.1">
    <property type="nucleotide sequence ID" value="NZ_CP070479.1"/>
</dbReference>
<feature type="transmembrane region" description="Helical" evidence="7">
    <location>
        <begin position="145"/>
        <end position="165"/>
    </location>
</feature>
<evidence type="ECO:0000256" key="5">
    <source>
        <dbReference type="ARBA" id="ARBA00022989"/>
    </source>
</evidence>
<dbReference type="EMBL" id="JAIQBY010000001">
    <property type="protein sequence ID" value="MBZ4195126.1"/>
    <property type="molecule type" value="Genomic_DNA"/>
</dbReference>
<feature type="domain" description="ABC transmembrane type-1" evidence="8">
    <location>
        <begin position="104"/>
        <end position="318"/>
    </location>
</feature>
<sequence length="355" mass="39604">MKLKNKHWAKISHKSPFLAKMAMEKQAENKTESVSESVVLKRTPSWKPLSMLLPTFIIILVFTIIPLFINIKHAFYKTDDNLQMHFTLEHYRSLIQDPFFAVGVRNSLIYALIVLPFVMAISLLISSCIASVYNKSARGIWQTVFFLPYITNIVAISLSFIQFFAPNGLYNNIVGSNTAWLEKGGTYNFEALFPMLVNGVWSGLAFNILIFTTAMLSVDKNLYKSASIDGIGGIKQFFTITLPSIKSTTTFLITMGIINGIKVFPLALFKNDTTLATANGASTLMLYVYHMTNTGNDALASASSVVLFIIGLVYSLLIRRGFNAVILASINLGESNVWNKIKNSPVMIEYQTKKE</sequence>
<reference evidence="9 10" key="1">
    <citation type="submission" date="2021-09" db="EMBL/GenBank/DDBJ databases">
        <title>WGS of Mycoplasma sp. Zaradi2 strains.</title>
        <authorList>
            <person name="Spergser J."/>
        </authorList>
    </citation>
    <scope>NUCLEOTIDE SEQUENCE [LARGE SCALE GENOMIC DNA]</scope>
    <source>
        <strain evidence="9 10">1331</strain>
    </source>
</reference>
<feature type="transmembrane region" description="Helical" evidence="7">
    <location>
        <begin position="49"/>
        <end position="69"/>
    </location>
</feature>
<dbReference type="GO" id="GO:0005886">
    <property type="term" value="C:plasma membrane"/>
    <property type="evidence" value="ECO:0007669"/>
    <property type="project" value="UniProtKB-SubCell"/>
</dbReference>
<evidence type="ECO:0000256" key="1">
    <source>
        <dbReference type="ARBA" id="ARBA00004651"/>
    </source>
</evidence>
<keyword evidence="2 7" id="KW-0813">Transport</keyword>
<dbReference type="InterPro" id="IPR000515">
    <property type="entry name" value="MetI-like"/>
</dbReference>
<keyword evidence="10" id="KW-1185">Reference proteome</keyword>
<evidence type="ECO:0000313" key="10">
    <source>
        <dbReference type="Proteomes" id="UP000772186"/>
    </source>
</evidence>
<dbReference type="Pfam" id="PF00528">
    <property type="entry name" value="BPD_transp_1"/>
    <property type="match status" value="1"/>
</dbReference>
<keyword evidence="6 7" id="KW-0472">Membrane</keyword>
<feature type="transmembrane region" description="Helical" evidence="7">
    <location>
        <begin position="108"/>
        <end position="133"/>
    </location>
</feature>
<keyword evidence="3" id="KW-1003">Cell membrane</keyword>
<dbReference type="GO" id="GO:0055085">
    <property type="term" value="P:transmembrane transport"/>
    <property type="evidence" value="ECO:0007669"/>
    <property type="project" value="InterPro"/>
</dbReference>
<dbReference type="InterPro" id="IPR035906">
    <property type="entry name" value="MetI-like_sf"/>
</dbReference>
<dbReference type="AlphaFoldDB" id="A0A953NC31"/>
<gene>
    <name evidence="9" type="ORF">LAD73_00080</name>
</gene>
<organism evidence="9 10">
    <name type="scientific">Mycoplasma tauri</name>
    <dbReference type="NCBI Taxonomy" id="547987"/>
    <lineage>
        <taxon>Bacteria</taxon>
        <taxon>Bacillati</taxon>
        <taxon>Mycoplasmatota</taxon>
        <taxon>Mollicutes</taxon>
        <taxon>Mycoplasmataceae</taxon>
        <taxon>Mycoplasma</taxon>
    </lineage>
</organism>
<feature type="transmembrane region" description="Helical" evidence="7">
    <location>
        <begin position="298"/>
        <end position="317"/>
    </location>
</feature>
<comment type="similarity">
    <text evidence="7">Belongs to the binding-protein-dependent transport system permease family.</text>
</comment>
<evidence type="ECO:0000256" key="6">
    <source>
        <dbReference type="ARBA" id="ARBA00023136"/>
    </source>
</evidence>
<accession>A0A953NC31</accession>
<dbReference type="SUPFAM" id="SSF161098">
    <property type="entry name" value="MetI-like"/>
    <property type="match status" value="1"/>
</dbReference>
<dbReference type="PROSITE" id="PS50928">
    <property type="entry name" value="ABC_TM1"/>
    <property type="match status" value="1"/>
</dbReference>
<dbReference type="CDD" id="cd06261">
    <property type="entry name" value="TM_PBP2"/>
    <property type="match status" value="1"/>
</dbReference>
<keyword evidence="4 7" id="KW-0812">Transmembrane</keyword>
<protein>
    <submittedName>
        <fullName evidence="9">Sugar ABC transporter permease</fullName>
    </submittedName>
</protein>
<comment type="caution">
    <text evidence="9">The sequence shown here is derived from an EMBL/GenBank/DDBJ whole genome shotgun (WGS) entry which is preliminary data.</text>
</comment>
<proteinExistence type="inferred from homology"/>
<dbReference type="Proteomes" id="UP000772186">
    <property type="component" value="Unassembled WGS sequence"/>
</dbReference>
<evidence type="ECO:0000313" key="9">
    <source>
        <dbReference type="EMBL" id="MBZ4195126.1"/>
    </source>
</evidence>
<feature type="transmembrane region" description="Helical" evidence="7">
    <location>
        <begin position="237"/>
        <end position="258"/>
    </location>
</feature>
<dbReference type="Gene3D" id="1.10.3720.10">
    <property type="entry name" value="MetI-like"/>
    <property type="match status" value="1"/>
</dbReference>
<evidence type="ECO:0000256" key="2">
    <source>
        <dbReference type="ARBA" id="ARBA00022448"/>
    </source>
</evidence>
<comment type="subcellular location">
    <subcellularLocation>
        <location evidence="1 7">Cell membrane</location>
        <topology evidence="1 7">Multi-pass membrane protein</topology>
    </subcellularLocation>
</comment>
<name>A0A953NC31_9MOLU</name>
<dbReference type="PANTHER" id="PTHR30193">
    <property type="entry name" value="ABC TRANSPORTER PERMEASE PROTEIN"/>
    <property type="match status" value="1"/>
</dbReference>
<evidence type="ECO:0000256" key="7">
    <source>
        <dbReference type="RuleBase" id="RU363032"/>
    </source>
</evidence>
<dbReference type="PANTHER" id="PTHR30193:SF37">
    <property type="entry name" value="INNER MEMBRANE ABC TRANSPORTER PERMEASE PROTEIN YCJO"/>
    <property type="match status" value="1"/>
</dbReference>
<keyword evidence="5 7" id="KW-1133">Transmembrane helix</keyword>